<comment type="caution">
    <text evidence="1">The sequence shown here is derived from an EMBL/GenBank/DDBJ whole genome shotgun (WGS) entry which is preliminary data.</text>
</comment>
<evidence type="ECO:0000313" key="2">
    <source>
        <dbReference type="Proteomes" id="UP000663801"/>
    </source>
</evidence>
<evidence type="ECO:0000313" key="1">
    <source>
        <dbReference type="EMBL" id="MBM9478168.1"/>
    </source>
</evidence>
<dbReference type="AlphaFoldDB" id="A0A939C1Y2"/>
<reference evidence="1" key="1">
    <citation type="submission" date="2021-01" db="EMBL/GenBank/DDBJ databases">
        <title>KCTC 19127 draft genome.</title>
        <authorList>
            <person name="An D."/>
        </authorList>
    </citation>
    <scope>NUCLEOTIDE SEQUENCE</scope>
    <source>
        <strain evidence="1">KCTC 19127</strain>
    </source>
</reference>
<organism evidence="1 2">
    <name type="scientific">Nakamurella flavida</name>
    <dbReference type="NCBI Taxonomy" id="363630"/>
    <lineage>
        <taxon>Bacteria</taxon>
        <taxon>Bacillati</taxon>
        <taxon>Actinomycetota</taxon>
        <taxon>Actinomycetes</taxon>
        <taxon>Nakamurellales</taxon>
        <taxon>Nakamurellaceae</taxon>
        <taxon>Nakamurella</taxon>
    </lineage>
</organism>
<proteinExistence type="predicted"/>
<gene>
    <name evidence="1" type="ORF">JL107_17100</name>
</gene>
<dbReference type="Proteomes" id="UP000663801">
    <property type="component" value="Unassembled WGS sequence"/>
</dbReference>
<keyword evidence="2" id="KW-1185">Reference proteome</keyword>
<protein>
    <submittedName>
        <fullName evidence="1">Uncharacterized protein</fullName>
    </submittedName>
</protein>
<dbReference type="EMBL" id="JAERWL010000015">
    <property type="protein sequence ID" value="MBM9478168.1"/>
    <property type="molecule type" value="Genomic_DNA"/>
</dbReference>
<dbReference type="RefSeq" id="WP_205258290.1">
    <property type="nucleotide sequence ID" value="NZ_BAAAPV010000002.1"/>
</dbReference>
<name>A0A939C1Y2_9ACTN</name>
<sequence length="237" mass="26145">MTTTQMWDADRLTAMGLTAELITRVLLRADGETEECTDLDPPILQGLMRWGRTTRHLREELVRSGWTWDNPRNLARTIHPSGDLAIVVTAGDEYTALPDGEPGTRHPKGWATELAVQANGQLVLDLGPLERHRGIATGAAVLQTWLLLFHLEPGWIRAEISRPAGIAGGRITRWSERILLEPIPRQAPGGVVADADPAPASAVPRVRRAPTVLVDRVLDLTLFDEEDEPEPSLFREA</sequence>
<accession>A0A939C1Y2</accession>